<evidence type="ECO:0000256" key="1">
    <source>
        <dbReference type="ARBA" id="ARBA00001052"/>
    </source>
</evidence>
<dbReference type="EMBL" id="CP108036">
    <property type="protein sequence ID" value="WUN77962.1"/>
    <property type="molecule type" value="Genomic_DNA"/>
</dbReference>
<dbReference type="Gene3D" id="3.30.1130.10">
    <property type="match status" value="1"/>
</dbReference>
<evidence type="ECO:0000256" key="3">
    <source>
        <dbReference type="ARBA" id="ARBA00012715"/>
    </source>
</evidence>
<dbReference type="EC" id="3.5.4.16" evidence="3"/>
<dbReference type="InterPro" id="IPR043133">
    <property type="entry name" value="GTP-CH-I_C/QueF"/>
</dbReference>
<keyword evidence="6" id="KW-0378">Hydrolase</keyword>
<evidence type="ECO:0000313" key="10">
    <source>
        <dbReference type="Proteomes" id="UP001432312"/>
    </source>
</evidence>
<dbReference type="RefSeq" id="WP_031147385.1">
    <property type="nucleotide sequence ID" value="NZ_CP108036.1"/>
</dbReference>
<dbReference type="PROSITE" id="PS00860">
    <property type="entry name" value="GTP_CYCLOHYDROL_1_2"/>
    <property type="match status" value="1"/>
</dbReference>
<feature type="domain" description="GTP cyclohydrolase I" evidence="8">
    <location>
        <begin position="26"/>
        <end position="194"/>
    </location>
</feature>
<dbReference type="InterPro" id="IPR020602">
    <property type="entry name" value="GTP_CycHdrlase_I_dom"/>
</dbReference>
<comment type="pathway">
    <text evidence="2">Cofactor biosynthesis; 7,8-dihydroneopterin triphosphate biosynthesis; 7,8-dihydroneopterin triphosphate from GTP: step 1/1.</text>
</comment>
<dbReference type="InterPro" id="IPR018234">
    <property type="entry name" value="GTP_CycHdrlase_I_CS"/>
</dbReference>
<protein>
    <recommendedName>
        <fullName evidence="4">GTP cyclohydrolase 1</fullName>
        <ecNumber evidence="3">3.5.4.16</ecNumber>
    </recommendedName>
    <alternativeName>
        <fullName evidence="7">GTP cyclohydrolase I</fullName>
    </alternativeName>
</protein>
<dbReference type="SUPFAM" id="SSF55620">
    <property type="entry name" value="Tetrahydrobiopterin biosynthesis enzymes-like"/>
    <property type="match status" value="1"/>
</dbReference>
<sequence>MASTLEPLRSTDAPNGSEIYPDSLETIARQLLVAIGEDPDREGLVDTPRRYAQWWREFIDYEAGKVETLFDSVSEDQLVFVSDMRVWSLCEHHLLPFNCTLNIAYRSAKNLLGLSKFGRIAHKHAHKLQVQERLVADIAKEIEDITGSPDVAVIGRGEHLCMTMRGIRTGALMTSAVFGGVFQKDGPERSHLQTLAHASGNAPRW</sequence>
<dbReference type="Pfam" id="PF01227">
    <property type="entry name" value="GTP_cyclohydroI"/>
    <property type="match status" value="1"/>
</dbReference>
<evidence type="ECO:0000256" key="7">
    <source>
        <dbReference type="ARBA" id="ARBA00030854"/>
    </source>
</evidence>
<evidence type="ECO:0000256" key="5">
    <source>
        <dbReference type="ARBA" id="ARBA00022563"/>
    </source>
</evidence>
<dbReference type="InterPro" id="IPR043134">
    <property type="entry name" value="GTP-CH-I_N"/>
</dbReference>
<reference evidence="9" key="1">
    <citation type="submission" date="2022-10" db="EMBL/GenBank/DDBJ databases">
        <title>The complete genomes of actinobacterial strains from the NBC collection.</title>
        <authorList>
            <person name="Joergensen T.S."/>
            <person name="Alvarez Arevalo M."/>
            <person name="Sterndorff E.B."/>
            <person name="Faurdal D."/>
            <person name="Vuksanovic O."/>
            <person name="Mourched A.-S."/>
            <person name="Charusanti P."/>
            <person name="Shaw S."/>
            <person name="Blin K."/>
            <person name="Weber T."/>
        </authorList>
    </citation>
    <scope>NUCLEOTIDE SEQUENCE</scope>
    <source>
        <strain evidence="9">NBC_00303</strain>
    </source>
</reference>
<proteinExistence type="predicted"/>
<evidence type="ECO:0000259" key="8">
    <source>
        <dbReference type="Pfam" id="PF01227"/>
    </source>
</evidence>
<keyword evidence="10" id="KW-1185">Reference proteome</keyword>
<dbReference type="Proteomes" id="UP001432312">
    <property type="component" value="Chromosome"/>
</dbReference>
<accession>A0ABZ1Q690</accession>
<dbReference type="Gene3D" id="1.10.286.10">
    <property type="match status" value="1"/>
</dbReference>
<evidence type="ECO:0000256" key="2">
    <source>
        <dbReference type="ARBA" id="ARBA00005080"/>
    </source>
</evidence>
<evidence type="ECO:0000256" key="6">
    <source>
        <dbReference type="ARBA" id="ARBA00022801"/>
    </source>
</evidence>
<comment type="catalytic activity">
    <reaction evidence="1">
        <text>GTP + H2O = 7,8-dihydroneopterin 3'-triphosphate + formate + H(+)</text>
        <dbReference type="Rhea" id="RHEA:17473"/>
        <dbReference type="ChEBI" id="CHEBI:15377"/>
        <dbReference type="ChEBI" id="CHEBI:15378"/>
        <dbReference type="ChEBI" id="CHEBI:15740"/>
        <dbReference type="ChEBI" id="CHEBI:37565"/>
        <dbReference type="ChEBI" id="CHEBI:58462"/>
        <dbReference type="EC" id="3.5.4.16"/>
    </reaction>
</comment>
<gene>
    <name evidence="9" type="ORF">OHA91_05285</name>
</gene>
<name>A0ABZ1Q690_9ACTN</name>
<dbReference type="InterPro" id="IPR001474">
    <property type="entry name" value="GTP_CycHdrlase_I"/>
</dbReference>
<organism evidence="9 10">
    <name type="scientific">Streptomyces erythrochromogenes</name>
    <dbReference type="NCBI Taxonomy" id="285574"/>
    <lineage>
        <taxon>Bacteria</taxon>
        <taxon>Bacillati</taxon>
        <taxon>Actinomycetota</taxon>
        <taxon>Actinomycetes</taxon>
        <taxon>Kitasatosporales</taxon>
        <taxon>Streptomycetaceae</taxon>
        <taxon>Streptomyces</taxon>
    </lineage>
</organism>
<evidence type="ECO:0000256" key="4">
    <source>
        <dbReference type="ARBA" id="ARBA00017272"/>
    </source>
</evidence>
<keyword evidence="5" id="KW-0554">One-carbon metabolism</keyword>
<evidence type="ECO:0000313" key="9">
    <source>
        <dbReference type="EMBL" id="WUN77962.1"/>
    </source>
</evidence>
<dbReference type="PANTHER" id="PTHR11109">
    <property type="entry name" value="GTP CYCLOHYDROLASE I"/>
    <property type="match status" value="1"/>
</dbReference>
<dbReference type="GeneID" id="95495425"/>
<dbReference type="PANTHER" id="PTHR11109:SF7">
    <property type="entry name" value="GTP CYCLOHYDROLASE 1"/>
    <property type="match status" value="1"/>
</dbReference>